<feature type="transmembrane region" description="Helical" evidence="1">
    <location>
        <begin position="21"/>
        <end position="44"/>
    </location>
</feature>
<evidence type="ECO:0000313" key="3">
    <source>
        <dbReference type="Proteomes" id="UP000193061"/>
    </source>
</evidence>
<evidence type="ECO:0000256" key="1">
    <source>
        <dbReference type="SAM" id="Phobius"/>
    </source>
</evidence>
<dbReference type="RefSeq" id="WP_085805861.1">
    <property type="nucleotide sequence ID" value="NZ_FWFX01000006.1"/>
</dbReference>
<accession>A0A1X6ZCD1</accession>
<keyword evidence="3" id="KW-1185">Reference proteome</keyword>
<evidence type="ECO:0008006" key="4">
    <source>
        <dbReference type="Google" id="ProtNLM"/>
    </source>
</evidence>
<keyword evidence="1" id="KW-1133">Transmembrane helix</keyword>
<feature type="transmembrane region" description="Helical" evidence="1">
    <location>
        <begin position="64"/>
        <end position="81"/>
    </location>
</feature>
<dbReference type="OrthoDB" id="7863443at2"/>
<evidence type="ECO:0000313" key="2">
    <source>
        <dbReference type="EMBL" id="SLN47520.1"/>
    </source>
</evidence>
<dbReference type="Proteomes" id="UP000193061">
    <property type="component" value="Unassembled WGS sequence"/>
</dbReference>
<reference evidence="2 3" key="1">
    <citation type="submission" date="2017-03" db="EMBL/GenBank/DDBJ databases">
        <authorList>
            <person name="Afonso C.L."/>
            <person name="Miller P.J."/>
            <person name="Scott M.A."/>
            <person name="Spackman E."/>
            <person name="Goraichik I."/>
            <person name="Dimitrov K.M."/>
            <person name="Suarez D.L."/>
            <person name="Swayne D.E."/>
        </authorList>
    </citation>
    <scope>NUCLEOTIDE SEQUENCE [LARGE SCALE GENOMIC DNA]</scope>
    <source>
        <strain evidence="2 3">CECT 7450</strain>
    </source>
</reference>
<protein>
    <recommendedName>
        <fullName evidence="4">DNA repair protein</fullName>
    </recommendedName>
</protein>
<keyword evidence="1" id="KW-0812">Transmembrane</keyword>
<sequence length="256" mass="28916">MNNNQSIQPTLFYVQQIFQRVALLALILITAILLGATVLAAVGFLPWLKFEMNYGTLTIENAGMFMQIAATLFALLLCFFVPTNTRVMQLENSHRSFTIGMQDVAQAYAVAHANDRANLFSLSSEFDAVRERMNFLRNHPDLQQLEPGALEAAAQMSHVSQELADTYSDENVARAQTFLTQRQQEMDTFNTRLEHAKQISSDLKHWLHEVEMEESVAASQLARLQEELNEVLPKLKRAVKPRSDGTVIKIPRHAAE</sequence>
<name>A0A1X6ZCD1_9RHOB</name>
<keyword evidence="1" id="KW-0472">Membrane</keyword>
<gene>
    <name evidence="2" type="ORF">ROA7450_02353</name>
</gene>
<dbReference type="AlphaFoldDB" id="A0A1X6ZCD1"/>
<organism evidence="2 3">
    <name type="scientific">Roseovarius albus</name>
    <dbReference type="NCBI Taxonomy" id="1247867"/>
    <lineage>
        <taxon>Bacteria</taxon>
        <taxon>Pseudomonadati</taxon>
        <taxon>Pseudomonadota</taxon>
        <taxon>Alphaproteobacteria</taxon>
        <taxon>Rhodobacterales</taxon>
        <taxon>Roseobacteraceae</taxon>
        <taxon>Roseovarius</taxon>
    </lineage>
</organism>
<dbReference type="EMBL" id="FWFX01000006">
    <property type="protein sequence ID" value="SLN47520.1"/>
    <property type="molecule type" value="Genomic_DNA"/>
</dbReference>
<proteinExistence type="predicted"/>